<evidence type="ECO:0000313" key="5">
    <source>
        <dbReference type="EMBL" id="KFO33872.1"/>
    </source>
</evidence>
<feature type="compositionally biased region" description="Polar residues" evidence="3">
    <location>
        <begin position="148"/>
        <end position="165"/>
    </location>
</feature>
<feature type="region of interest" description="Disordered" evidence="3">
    <location>
        <begin position="104"/>
        <end position="216"/>
    </location>
</feature>
<evidence type="ECO:0000256" key="3">
    <source>
        <dbReference type="SAM" id="MobiDB-lite"/>
    </source>
</evidence>
<sequence length="216" mass="22907">MSETLPVGPAATAPDPMGKLLGKKRGRKAAVGGSNAKQKVQNSSVSKLITEALLQSPDRVGMSFAALKKSLAAAGYNVEKNNSRIKLAVKSLVEKRVLVQIKGTGASGSFRLSKKVVPEASKGRGRRPASAKNKKLGLPRDSRPPKSTKPNRGCQKSKTPHSEASGSRKKAQRSKSLQPQKSPATARVGKAKPRRPRSALSKSKSNSRKVVSKRAA</sequence>
<dbReference type="InterPro" id="IPR036390">
    <property type="entry name" value="WH_DNA-bd_sf"/>
</dbReference>
<dbReference type="PROSITE" id="PS51504">
    <property type="entry name" value="H15"/>
    <property type="match status" value="1"/>
</dbReference>
<dbReference type="InterPro" id="IPR005819">
    <property type="entry name" value="H1/H5"/>
</dbReference>
<dbReference type="GO" id="GO:0003677">
    <property type="term" value="F:DNA binding"/>
    <property type="evidence" value="ECO:0007669"/>
    <property type="project" value="UniProtKB-KW"/>
</dbReference>
<dbReference type="GO" id="GO:0030527">
    <property type="term" value="F:structural constituent of chromatin"/>
    <property type="evidence" value="ECO:0007669"/>
    <property type="project" value="InterPro"/>
</dbReference>
<accession>A0A091DRZ7</accession>
<evidence type="ECO:0000313" key="6">
    <source>
        <dbReference type="Proteomes" id="UP000028990"/>
    </source>
</evidence>
<dbReference type="SMART" id="SM00526">
    <property type="entry name" value="H15"/>
    <property type="match status" value="1"/>
</dbReference>
<dbReference type="AlphaFoldDB" id="A0A091DRZ7"/>
<protein>
    <submittedName>
        <fullName evidence="5">Histone H1t</fullName>
    </submittedName>
</protein>
<organism evidence="5 6">
    <name type="scientific">Fukomys damarensis</name>
    <name type="common">Damaraland mole rat</name>
    <name type="synonym">Cryptomys damarensis</name>
    <dbReference type="NCBI Taxonomy" id="885580"/>
    <lineage>
        <taxon>Eukaryota</taxon>
        <taxon>Metazoa</taxon>
        <taxon>Chordata</taxon>
        <taxon>Craniata</taxon>
        <taxon>Vertebrata</taxon>
        <taxon>Euteleostomi</taxon>
        <taxon>Mammalia</taxon>
        <taxon>Eutheria</taxon>
        <taxon>Euarchontoglires</taxon>
        <taxon>Glires</taxon>
        <taxon>Rodentia</taxon>
        <taxon>Hystricomorpha</taxon>
        <taxon>Bathyergidae</taxon>
        <taxon>Fukomys</taxon>
    </lineage>
</organism>
<dbReference type="STRING" id="885580.ENSFDAP00000010922"/>
<feature type="domain" description="H15" evidence="4">
    <location>
        <begin position="41"/>
        <end position="114"/>
    </location>
</feature>
<evidence type="ECO:0000256" key="2">
    <source>
        <dbReference type="RuleBase" id="RU003894"/>
    </source>
</evidence>
<dbReference type="EMBL" id="KN122054">
    <property type="protein sequence ID" value="KFO33872.1"/>
    <property type="molecule type" value="Genomic_DNA"/>
</dbReference>
<keyword evidence="1 2" id="KW-0238">DNA-binding</keyword>
<dbReference type="GO" id="GO:0000786">
    <property type="term" value="C:nucleosome"/>
    <property type="evidence" value="ECO:0007669"/>
    <property type="project" value="InterPro"/>
</dbReference>
<dbReference type="Pfam" id="PF00538">
    <property type="entry name" value="Linker_histone"/>
    <property type="match status" value="1"/>
</dbReference>
<feature type="region of interest" description="Disordered" evidence="3">
    <location>
        <begin position="1"/>
        <end position="42"/>
    </location>
</feature>
<dbReference type="GO" id="GO:0006334">
    <property type="term" value="P:nucleosome assembly"/>
    <property type="evidence" value="ECO:0007669"/>
    <property type="project" value="InterPro"/>
</dbReference>
<dbReference type="PRINTS" id="PR00624">
    <property type="entry name" value="HISTONEH5"/>
</dbReference>
<dbReference type="SUPFAM" id="SSF46785">
    <property type="entry name" value="Winged helix' DNA-binding domain"/>
    <property type="match status" value="1"/>
</dbReference>
<feature type="compositionally biased region" description="Basic residues" evidence="3">
    <location>
        <begin position="205"/>
        <end position="216"/>
    </location>
</feature>
<gene>
    <name evidence="5" type="ORF">H920_04866</name>
</gene>
<evidence type="ECO:0000259" key="4">
    <source>
        <dbReference type="PROSITE" id="PS51504"/>
    </source>
</evidence>
<feature type="compositionally biased region" description="Basic residues" evidence="3">
    <location>
        <begin position="123"/>
        <end position="137"/>
    </location>
</feature>
<keyword evidence="2" id="KW-0539">Nucleus</keyword>
<dbReference type="OrthoDB" id="9634976at2759"/>
<dbReference type="InterPro" id="IPR005818">
    <property type="entry name" value="Histone_H1/H5_H15"/>
</dbReference>
<keyword evidence="2" id="KW-0158">Chromosome</keyword>
<proteinExistence type="inferred from homology"/>
<dbReference type="InterPro" id="IPR036388">
    <property type="entry name" value="WH-like_DNA-bd_sf"/>
</dbReference>
<comment type="similarity">
    <text evidence="2">Belongs to the histone H1/H5 family.</text>
</comment>
<evidence type="ECO:0000256" key="1">
    <source>
        <dbReference type="ARBA" id="ARBA00023125"/>
    </source>
</evidence>
<dbReference type="eggNOG" id="KOG4012">
    <property type="taxonomic scope" value="Eukaryota"/>
</dbReference>
<dbReference type="Proteomes" id="UP000028990">
    <property type="component" value="Unassembled WGS sequence"/>
</dbReference>
<reference evidence="5 6" key="1">
    <citation type="submission" date="2013-11" db="EMBL/GenBank/DDBJ databases">
        <title>The Damaraland mole rat (Fukomys damarensis) genome and evolution of African mole rats.</title>
        <authorList>
            <person name="Gladyshev V.N."/>
            <person name="Fang X."/>
        </authorList>
    </citation>
    <scope>NUCLEOTIDE SEQUENCE [LARGE SCALE GENOMIC DNA]</scope>
    <source>
        <tissue evidence="5">Liver</tissue>
    </source>
</reference>
<dbReference type="Gene3D" id="1.10.10.10">
    <property type="entry name" value="Winged helix-like DNA-binding domain superfamily/Winged helix DNA-binding domain"/>
    <property type="match status" value="1"/>
</dbReference>
<feature type="compositionally biased region" description="Polar residues" evidence="3">
    <location>
        <begin position="174"/>
        <end position="183"/>
    </location>
</feature>
<name>A0A091DRZ7_FUKDA</name>
<keyword evidence="6" id="KW-1185">Reference proteome</keyword>
<comment type="subcellular location">
    <subcellularLocation>
        <location evidence="2">Nucleus</location>
    </subcellularLocation>
</comment>
<dbReference type="OMA" id="QHHKANI"/>
<dbReference type="GO" id="GO:0005634">
    <property type="term" value="C:nucleus"/>
    <property type="evidence" value="ECO:0007669"/>
    <property type="project" value="UniProtKB-SubCell"/>
</dbReference>